<comment type="caution">
    <text evidence="2">The sequence shown here is derived from an EMBL/GenBank/DDBJ whole genome shotgun (WGS) entry which is preliminary data.</text>
</comment>
<reference evidence="2 3" key="1">
    <citation type="submission" date="2018-12" db="EMBL/GenBank/DDBJ databases">
        <title>Mesorhizobium carbonis sp. nov., isolated from coal mine water.</title>
        <authorList>
            <person name="Xin W."/>
            <person name="Xu Z."/>
            <person name="Xiang F."/>
            <person name="Zhang J."/>
            <person name="Xi L."/>
            <person name="Liu J."/>
        </authorList>
    </citation>
    <scope>NUCLEOTIDE SEQUENCE [LARGE SCALE GENOMIC DNA]</scope>
    <source>
        <strain evidence="2 3">B2.3</strain>
    </source>
</reference>
<organism evidence="2 3">
    <name type="scientific">Aquibium carbonis</name>
    <dbReference type="NCBI Taxonomy" id="2495581"/>
    <lineage>
        <taxon>Bacteria</taxon>
        <taxon>Pseudomonadati</taxon>
        <taxon>Pseudomonadota</taxon>
        <taxon>Alphaproteobacteria</taxon>
        <taxon>Hyphomicrobiales</taxon>
        <taxon>Phyllobacteriaceae</taxon>
        <taxon>Aquibium</taxon>
    </lineage>
</organism>
<keyword evidence="3" id="KW-1185">Reference proteome</keyword>
<protein>
    <recommendedName>
        <fullName evidence="1">YhdP central domain-containing protein</fullName>
    </recommendedName>
</protein>
<dbReference type="Pfam" id="PF13116">
    <property type="entry name" value="YhdP"/>
    <property type="match status" value="1"/>
</dbReference>
<proteinExistence type="predicted"/>
<evidence type="ECO:0000259" key="1">
    <source>
        <dbReference type="Pfam" id="PF13116"/>
    </source>
</evidence>
<dbReference type="EMBL" id="RWKW01000141">
    <property type="protein sequence ID" value="RST80592.1"/>
    <property type="molecule type" value="Genomic_DNA"/>
</dbReference>
<dbReference type="RefSeq" id="WP_126702556.1">
    <property type="nucleotide sequence ID" value="NZ_RWKW01000141.1"/>
</dbReference>
<dbReference type="Proteomes" id="UP000278398">
    <property type="component" value="Unassembled WGS sequence"/>
</dbReference>
<dbReference type="AlphaFoldDB" id="A0A3R9ZXS8"/>
<dbReference type="OrthoDB" id="7161641at2"/>
<evidence type="ECO:0000313" key="3">
    <source>
        <dbReference type="Proteomes" id="UP000278398"/>
    </source>
</evidence>
<accession>A0A3R9ZXS8</accession>
<sequence length="1087" mass="115720">MARVAFLSGMALLALVLVAAGTLYLAGAAGFGNDRIKQEAEVALSAYAGVPVRVEAGAARLSWGEIGLVSIEVPDVRLSVAENGREFARAGAMRFGFSLWPLLTGRLDIKEAALMEAVVDGAALPASSEPGWLDGVTDERGLIDPDKVVASIFGGMTQLFDALEGREAPRMVMRDVELILAGDARHSLHAEHFSAWRQPGEGLKLEGEFDLLGRPVVLTGVASRRKATGIRFDVQVDATRPAETASADSPWIEGSGRLRLTGTRPAPGRGRIRIVASGADLVATLPEFGPMRANLDMAAVLAAGSGKLEFERLSLKTARSTYAFHGAVGPVPAKDERNAAPAYRWEFNSDGSTIAGDDVSEPALQFLARVAGTYDPVARLLNAQELGIRTRPGEIVGRASIQFFEDIAPSVALALDIPTMPVSYAKQLWPTPTAPGARAWVLANVFGGTIENSRVRLRVEPGRLGNGFSLNGDEVNGHFTIADTRFDITGELPAVRDAHGTVDFRGSDVDITLSRGTVYMPTGRTLAASNGSVLIRQVESQPATGFVDIDVEGDAPAAAEFASYRPIDAMRRLGLSAEDFSGTVKGNVKVEIPLRKDFPADQLDWDVDLVYENLDIAKPFDGQTVTQANGTIDVDPMRAIIRAKVLLNGMPSEIAMTEPLSDDGPARTRDVALVLDDAARKRLAPGLNEMLSGPVTAKVTIVGPGEQRFDVDLAKAQLSFPWVGWTKGAGIPGTARFVMKQDGDRIALSGFELAGESFSAKGDIVLTGGDLSEARFSSVSLNRGDDVAVKLVRSGKGFDVGIEGASFDARSVIKLYLAETDKAEKAVEAVPITLGVAVARTVGFNNEVLTGLNVSLRGTGTDLGALRIAAISARGAPVSIVNETDAAGRNVSIRSTDAGAVLRFLNIYEYMHGGTIDLALSAKPKDPLRGQIEARDFQVINDPKLRSLVSAPPPDGDGRSLSQVARRELDDRKARFQRGFALVEKGDGYLSIDRGVLRGAEIGATFQGALYDQRGNIDITGTFMPAYGLNRLFGEIPLFGQILGNGRDRGLIGITFRLAGDSKSPQLQINPISAIAPGIFRSIFEFD</sequence>
<feature type="domain" description="YhdP central" evidence="1">
    <location>
        <begin position="397"/>
        <end position="840"/>
    </location>
</feature>
<evidence type="ECO:0000313" key="2">
    <source>
        <dbReference type="EMBL" id="RST80592.1"/>
    </source>
</evidence>
<name>A0A3R9ZXS8_9HYPH</name>
<dbReference type="InterPro" id="IPR025263">
    <property type="entry name" value="YhdP_central"/>
</dbReference>
<gene>
    <name evidence="2" type="ORF">EJC49_24535</name>
</gene>